<organism evidence="2 3">
    <name type="scientific">Branchiostoma lanceolatum</name>
    <name type="common">Common lancelet</name>
    <name type="synonym">Amphioxus lanceolatum</name>
    <dbReference type="NCBI Taxonomy" id="7740"/>
    <lineage>
        <taxon>Eukaryota</taxon>
        <taxon>Metazoa</taxon>
        <taxon>Chordata</taxon>
        <taxon>Cephalochordata</taxon>
        <taxon>Leptocardii</taxon>
        <taxon>Amphioxiformes</taxon>
        <taxon>Branchiostomatidae</taxon>
        <taxon>Branchiostoma</taxon>
    </lineage>
</organism>
<name>A0A8K0A721_BRALA</name>
<evidence type="ECO:0000313" key="2">
    <source>
        <dbReference type="EMBL" id="CAH1270042.1"/>
    </source>
</evidence>
<dbReference type="GO" id="GO:0007166">
    <property type="term" value="P:cell surface receptor signaling pathway"/>
    <property type="evidence" value="ECO:0007669"/>
    <property type="project" value="InterPro"/>
</dbReference>
<dbReference type="InterPro" id="IPR036537">
    <property type="entry name" value="Adaptor_Cbl_N_dom_sf"/>
</dbReference>
<accession>A0A8K0A721</accession>
<evidence type="ECO:0000313" key="3">
    <source>
        <dbReference type="Proteomes" id="UP000838412"/>
    </source>
</evidence>
<feature type="domain" description="Mixed lineage kinase" evidence="1">
    <location>
        <begin position="14"/>
        <end position="147"/>
    </location>
</feature>
<reference evidence="2" key="1">
    <citation type="submission" date="2022-01" db="EMBL/GenBank/DDBJ databases">
        <authorList>
            <person name="Braso-Vives M."/>
        </authorList>
    </citation>
    <scope>NUCLEOTIDE SEQUENCE</scope>
</reference>
<dbReference type="Gene3D" id="1.20.930.20">
    <property type="entry name" value="Adaptor protein Cbl, N-terminal domain"/>
    <property type="match status" value="1"/>
</dbReference>
<dbReference type="AlphaFoldDB" id="A0A8K0A721"/>
<dbReference type="Proteomes" id="UP000838412">
    <property type="component" value="Chromosome 7"/>
</dbReference>
<dbReference type="InterPro" id="IPR054000">
    <property type="entry name" value="MLKL_N"/>
</dbReference>
<dbReference type="Pfam" id="PF22215">
    <property type="entry name" value="MLKL_N"/>
    <property type="match status" value="1"/>
</dbReference>
<keyword evidence="3" id="KW-1185">Reference proteome</keyword>
<gene>
    <name evidence="2" type="primary">Hypp4279</name>
    <name evidence="2" type="ORF">BLAG_LOCUS22478</name>
</gene>
<evidence type="ECO:0000259" key="1">
    <source>
        <dbReference type="Pfam" id="PF22215"/>
    </source>
</evidence>
<sequence>MALLADLERLTGDVNRLAERATVNNCSIARLATRINEINSVLVKDDSMRRVLTLDEAESHQRALREFHSLLEGAKDYLNIFSQDIHNVAPILGRENAKSDFDAFGDRLRRLLPRLLLALSDEQKTRIVEEFSETKMKKEDEEDARADLGDVGNTPVMPEYRNPVCAAQDTTPSISLEELNFNPIPENEITGSERSELGSVYKGAFRNTPGPLAIKKLHVPDGGPH</sequence>
<dbReference type="OrthoDB" id="10402159at2759"/>
<protein>
    <submittedName>
        <fullName evidence="2">Hypp4279 protein</fullName>
    </submittedName>
</protein>
<proteinExistence type="predicted"/>
<dbReference type="EMBL" id="OV696692">
    <property type="protein sequence ID" value="CAH1270042.1"/>
    <property type="molecule type" value="Genomic_DNA"/>
</dbReference>